<dbReference type="Proteomes" id="UP000824156">
    <property type="component" value="Unassembled WGS sequence"/>
</dbReference>
<accession>A0A9D1W6R9</accession>
<sequence>MYDDIPTEMRKYLRFHGWHFNKKACDFAVSLMRKKNASTGKTEKIEPLTKDQVDSMLAKYGVTLENNVDYDYVYVANMGKADLLKSSITDEQHLALYVKDVVDDIDAGDGEIMREWDAKMTSRGIAVDWEEIL</sequence>
<evidence type="ECO:0000313" key="2">
    <source>
        <dbReference type="EMBL" id="HIX53506.1"/>
    </source>
</evidence>
<reference evidence="2" key="1">
    <citation type="journal article" date="2021" name="PeerJ">
        <title>Extensive microbial diversity within the chicken gut microbiome revealed by metagenomics and culture.</title>
        <authorList>
            <person name="Gilroy R."/>
            <person name="Ravi A."/>
            <person name="Getino M."/>
            <person name="Pursley I."/>
            <person name="Horton D.L."/>
            <person name="Alikhan N.F."/>
            <person name="Baker D."/>
            <person name="Gharbi K."/>
            <person name="Hall N."/>
            <person name="Watson M."/>
            <person name="Adriaenssens E.M."/>
            <person name="Foster-Nyarko E."/>
            <person name="Jarju S."/>
            <person name="Secka A."/>
            <person name="Antonio M."/>
            <person name="Oren A."/>
            <person name="Chaudhuri R.R."/>
            <person name="La Ragione R."/>
            <person name="Hildebrand F."/>
            <person name="Pallen M.J."/>
        </authorList>
    </citation>
    <scope>NUCLEOTIDE SEQUENCE</scope>
    <source>
        <strain evidence="2">1719</strain>
    </source>
</reference>
<organism evidence="2 3">
    <name type="scientific">Candidatus Sphingobacterium stercoripullorum</name>
    <dbReference type="NCBI Taxonomy" id="2838759"/>
    <lineage>
        <taxon>Bacteria</taxon>
        <taxon>Pseudomonadati</taxon>
        <taxon>Bacteroidota</taxon>
        <taxon>Sphingobacteriia</taxon>
        <taxon>Sphingobacteriales</taxon>
        <taxon>Sphingobacteriaceae</taxon>
        <taxon>Sphingobacterium</taxon>
    </lineage>
</organism>
<feature type="domain" description="DUF7841" evidence="1">
    <location>
        <begin position="7"/>
        <end position="131"/>
    </location>
</feature>
<gene>
    <name evidence="2" type="ORF">H9853_00640</name>
</gene>
<comment type="caution">
    <text evidence="2">The sequence shown here is derived from an EMBL/GenBank/DDBJ whole genome shotgun (WGS) entry which is preliminary data.</text>
</comment>
<proteinExistence type="predicted"/>
<name>A0A9D1W6R9_9SPHI</name>
<reference evidence="2" key="2">
    <citation type="submission" date="2021-04" db="EMBL/GenBank/DDBJ databases">
        <authorList>
            <person name="Gilroy R."/>
        </authorList>
    </citation>
    <scope>NUCLEOTIDE SEQUENCE</scope>
    <source>
        <strain evidence="2">1719</strain>
    </source>
</reference>
<dbReference type="AlphaFoldDB" id="A0A9D1W6R9"/>
<protein>
    <recommendedName>
        <fullName evidence="1">DUF7841 domain-containing protein</fullName>
    </recommendedName>
</protein>
<evidence type="ECO:0000313" key="3">
    <source>
        <dbReference type="Proteomes" id="UP000824156"/>
    </source>
</evidence>
<dbReference type="InterPro" id="IPR057163">
    <property type="entry name" value="DUF7841"/>
</dbReference>
<dbReference type="Pfam" id="PF25223">
    <property type="entry name" value="DUF7841"/>
    <property type="match status" value="1"/>
</dbReference>
<dbReference type="EMBL" id="DXEZ01000015">
    <property type="protein sequence ID" value="HIX53506.1"/>
    <property type="molecule type" value="Genomic_DNA"/>
</dbReference>
<evidence type="ECO:0000259" key="1">
    <source>
        <dbReference type="Pfam" id="PF25223"/>
    </source>
</evidence>